<feature type="transmembrane region" description="Helical" evidence="47">
    <location>
        <begin position="2260"/>
        <end position="2280"/>
    </location>
</feature>
<keyword evidence="21" id="KW-0949">S-adenosyl-L-methionine</keyword>
<feature type="transmembrane region" description="Helical" evidence="47">
    <location>
        <begin position="2140"/>
        <end position="2161"/>
    </location>
</feature>
<dbReference type="Gene3D" id="3.30.387.10">
    <property type="entry name" value="Viral Envelope Glycoprotein, domain 3"/>
    <property type="match status" value="1"/>
</dbReference>
<dbReference type="GO" id="GO:0052170">
    <property type="term" value="P:symbiont-mediated suppression of host innate immune response"/>
    <property type="evidence" value="ECO:0007669"/>
    <property type="project" value="UniProtKB-KW"/>
</dbReference>
<keyword evidence="29" id="KW-0720">Serine protease</keyword>
<keyword evidence="37 47" id="KW-0472">Membrane</keyword>
<dbReference type="GO" id="GO:0019028">
    <property type="term" value="C:viral capsid"/>
    <property type="evidence" value="ECO:0007669"/>
    <property type="project" value="UniProtKB-KW"/>
</dbReference>
<dbReference type="GO" id="GO:0005524">
    <property type="term" value="F:ATP binding"/>
    <property type="evidence" value="ECO:0007669"/>
    <property type="project" value="UniProtKB-KW"/>
</dbReference>
<dbReference type="CDD" id="cd20761">
    <property type="entry name" value="capping_2-OMTase_Flaviviridae"/>
    <property type="match status" value="1"/>
</dbReference>
<feature type="domain" description="Helicase C-terminal" evidence="50">
    <location>
        <begin position="1748"/>
        <end position="1904"/>
    </location>
</feature>
<keyword evidence="15" id="KW-1162">Viral penetration into host cytoplasm</keyword>
<keyword evidence="16" id="KW-0489">Methyltransferase</keyword>
<dbReference type="InterPro" id="IPR043502">
    <property type="entry name" value="DNA/RNA_pol_sf"/>
</dbReference>
<evidence type="ECO:0000256" key="7">
    <source>
        <dbReference type="ARBA" id="ARBA00022484"/>
    </source>
</evidence>
<dbReference type="PROSITE" id="PS50507">
    <property type="entry name" value="RDRP_SSRNA_POS"/>
    <property type="match status" value="1"/>
</dbReference>
<feature type="transmembrane region" description="Helical" evidence="47">
    <location>
        <begin position="648"/>
        <end position="676"/>
    </location>
</feature>
<dbReference type="SUPFAM" id="SSF52540">
    <property type="entry name" value="P-loop containing nucleoside triphosphate hydrolases"/>
    <property type="match status" value="2"/>
</dbReference>
<evidence type="ECO:0000256" key="26">
    <source>
        <dbReference type="ARBA" id="ARBA00022801"/>
    </source>
</evidence>
<feature type="transmembrane region" description="Helical" evidence="47">
    <location>
        <begin position="51"/>
        <end position="72"/>
    </location>
</feature>
<feature type="transmembrane region" description="Helical" evidence="47">
    <location>
        <begin position="221"/>
        <end position="247"/>
    </location>
</feature>
<dbReference type="InterPro" id="IPR026490">
    <property type="entry name" value="mRNA_cap_0/1_MeTrfase"/>
</dbReference>
<name>A0A7I8AVY6_9FLAV</name>
<feature type="domain" description="Helicase ATP-binding" evidence="49">
    <location>
        <begin position="1589"/>
        <end position="1741"/>
    </location>
</feature>
<evidence type="ECO:0000259" key="52">
    <source>
        <dbReference type="PROSITE" id="PS51591"/>
    </source>
</evidence>
<dbReference type="Gene3D" id="3.30.67.10">
    <property type="entry name" value="Viral Envelope Glycoprotein, domain 2"/>
    <property type="match status" value="1"/>
</dbReference>
<evidence type="ECO:0000256" key="31">
    <source>
        <dbReference type="ARBA" id="ARBA00022844"/>
    </source>
</evidence>
<evidence type="ECO:0000256" key="29">
    <source>
        <dbReference type="ARBA" id="ARBA00022825"/>
    </source>
</evidence>
<dbReference type="InterPro" id="IPR029063">
    <property type="entry name" value="SAM-dependent_MTases_sf"/>
</dbReference>
<dbReference type="GO" id="GO:0003968">
    <property type="term" value="F:RNA-directed RNA polymerase activity"/>
    <property type="evidence" value="ECO:0007669"/>
    <property type="project" value="UniProtKB-KW"/>
</dbReference>
<keyword evidence="35 47" id="KW-1133">Transmembrane helix</keyword>
<dbReference type="GO" id="GO:0004482">
    <property type="term" value="F:mRNA 5'-cap (guanine-N7-)-methyltransferase activity"/>
    <property type="evidence" value="ECO:0007669"/>
    <property type="project" value="InterPro"/>
</dbReference>
<dbReference type="SUPFAM" id="SSF50494">
    <property type="entry name" value="Trypsin-like serine proteases"/>
    <property type="match status" value="1"/>
</dbReference>
<keyword evidence="20" id="KW-0808">Transferase</keyword>
<dbReference type="InterPro" id="IPR007094">
    <property type="entry name" value="RNA-dir_pol_PSvirus"/>
</dbReference>
<evidence type="ECO:0000256" key="30">
    <source>
        <dbReference type="ARBA" id="ARBA00022840"/>
    </source>
</evidence>
<dbReference type="SUPFAM" id="SSF56983">
    <property type="entry name" value="Viral glycoprotein, central and dimerisation domains"/>
    <property type="match status" value="1"/>
</dbReference>
<dbReference type="Gene3D" id="1.10.260.90">
    <property type="match status" value="1"/>
</dbReference>
<dbReference type="SMART" id="SM00490">
    <property type="entry name" value="HELICc"/>
    <property type="match status" value="1"/>
</dbReference>
<dbReference type="InterPro" id="IPR001650">
    <property type="entry name" value="Helicase_C-like"/>
</dbReference>
<keyword evidence="28" id="KW-0347">Helicase</keyword>
<feature type="transmembrane region" description="Helical" evidence="47">
    <location>
        <begin position="96"/>
        <end position="118"/>
    </location>
</feature>
<keyword evidence="36" id="KW-0506">mRNA capping</keyword>
<evidence type="ECO:0000256" key="34">
    <source>
        <dbReference type="ARBA" id="ARBA00022953"/>
    </source>
</evidence>
<evidence type="ECO:0000259" key="50">
    <source>
        <dbReference type="PROSITE" id="PS51194"/>
    </source>
</evidence>
<dbReference type="InterPro" id="IPR027417">
    <property type="entry name" value="P-loop_NTPase"/>
</dbReference>
<feature type="transmembrane region" description="Helical" evidence="47">
    <location>
        <begin position="2318"/>
        <end position="2336"/>
    </location>
</feature>
<keyword evidence="13" id="KW-1048">Host nucleus</keyword>
<evidence type="ECO:0000256" key="41">
    <source>
        <dbReference type="ARBA" id="ARBA00023280"/>
    </source>
</evidence>
<dbReference type="PROSITE" id="PS51528">
    <property type="entry name" value="FLAVIVIRUS_NS3PRO"/>
    <property type="match status" value="1"/>
</dbReference>
<feature type="transmembrane region" description="Helical" evidence="47">
    <location>
        <begin position="1213"/>
        <end position="1233"/>
    </location>
</feature>
<feature type="transmembrane region" description="Helical" evidence="47">
    <location>
        <begin position="1086"/>
        <end position="1113"/>
    </location>
</feature>
<evidence type="ECO:0000256" key="2">
    <source>
        <dbReference type="ARBA" id="ARBA00004153"/>
    </source>
</evidence>
<keyword evidence="17" id="KW-1090">Inhibition of host innate immune response by virus</keyword>
<keyword evidence="42" id="KW-1160">Virus entry into host cell</keyword>
<dbReference type="EMBL" id="LC540441">
    <property type="protein sequence ID" value="BCD89698.1"/>
    <property type="molecule type" value="Genomic_RNA"/>
</dbReference>
<evidence type="ECO:0000256" key="46">
    <source>
        <dbReference type="ARBA" id="ARBA00047984"/>
    </source>
</evidence>
<evidence type="ECO:0000256" key="23">
    <source>
        <dbReference type="ARBA" id="ARBA00022695"/>
    </source>
</evidence>
<dbReference type="GO" id="GO:0008236">
    <property type="term" value="F:serine-type peptidase activity"/>
    <property type="evidence" value="ECO:0007669"/>
    <property type="project" value="UniProtKB-KW"/>
</dbReference>
<dbReference type="InterPro" id="IPR036253">
    <property type="entry name" value="Glycoprot_cen/dimer_sf"/>
</dbReference>
<keyword evidence="24" id="KW-0479">Metal-binding</keyword>
<evidence type="ECO:0000256" key="13">
    <source>
        <dbReference type="ARBA" id="ARBA00022562"/>
    </source>
</evidence>
<feature type="transmembrane region" description="Helical" evidence="47">
    <location>
        <begin position="2222"/>
        <end position="2240"/>
    </location>
</feature>
<dbReference type="Pfam" id="PF00869">
    <property type="entry name" value="Flavi_glycoprot"/>
    <property type="match status" value="1"/>
</dbReference>
<keyword evidence="14" id="KW-0945">Host-virus interaction</keyword>
<dbReference type="InterPro" id="IPR001850">
    <property type="entry name" value="Flavi_NS3_S7"/>
</dbReference>
<keyword evidence="31" id="KW-0946">Virion</keyword>
<keyword evidence="41" id="KW-0899">Viral immunoevasion</keyword>
<dbReference type="GO" id="GO:0042025">
    <property type="term" value="C:host cell nucleus"/>
    <property type="evidence" value="ECO:0007669"/>
    <property type="project" value="UniProtKB-SubCell"/>
</dbReference>
<evidence type="ECO:0000256" key="8">
    <source>
        <dbReference type="ARBA" id="ARBA00022506"/>
    </source>
</evidence>
<evidence type="ECO:0000313" key="53">
    <source>
        <dbReference type="EMBL" id="BCD89698.1"/>
    </source>
</evidence>
<dbReference type="GO" id="GO:0005576">
    <property type="term" value="C:extracellular region"/>
    <property type="evidence" value="ECO:0007669"/>
    <property type="project" value="UniProtKB-SubCell"/>
</dbReference>
<feature type="transmembrane region" description="Helical" evidence="47">
    <location>
        <begin position="1352"/>
        <end position="1379"/>
    </location>
</feature>
<evidence type="ECO:0000256" key="18">
    <source>
        <dbReference type="ARBA" id="ARBA00022664"/>
    </source>
</evidence>
<dbReference type="GO" id="GO:0044167">
    <property type="term" value="C:host cell endoplasmic reticulum membrane"/>
    <property type="evidence" value="ECO:0007669"/>
    <property type="project" value="UniProtKB-SubCell"/>
</dbReference>
<evidence type="ECO:0000259" key="48">
    <source>
        <dbReference type="PROSITE" id="PS50507"/>
    </source>
</evidence>
<evidence type="ECO:0000256" key="14">
    <source>
        <dbReference type="ARBA" id="ARBA00022581"/>
    </source>
</evidence>
<evidence type="ECO:0000256" key="38">
    <source>
        <dbReference type="ARBA" id="ARBA00023157"/>
    </source>
</evidence>
<proteinExistence type="predicted"/>
<dbReference type="Pfam" id="PF07652">
    <property type="entry name" value="Flavi_DEAD"/>
    <property type="match status" value="1"/>
</dbReference>
<dbReference type="GO" id="GO:0046872">
    <property type="term" value="F:metal ion binding"/>
    <property type="evidence" value="ECO:0007669"/>
    <property type="project" value="UniProtKB-KW"/>
</dbReference>
<evidence type="ECO:0000256" key="28">
    <source>
        <dbReference type="ARBA" id="ARBA00022806"/>
    </source>
</evidence>
<keyword evidence="23" id="KW-0548">Nucleotidyltransferase</keyword>
<feature type="transmembrane region" description="Helical" evidence="47">
    <location>
        <begin position="1253"/>
        <end position="1271"/>
    </location>
</feature>
<evidence type="ECO:0000256" key="45">
    <source>
        <dbReference type="ARBA" id="ARBA00047631"/>
    </source>
</evidence>
<dbReference type="GO" id="GO:0003724">
    <property type="term" value="F:RNA helicase activity"/>
    <property type="evidence" value="ECO:0007669"/>
    <property type="project" value="UniProtKB-EC"/>
</dbReference>
<keyword evidence="12" id="KW-0167">Capsid protein</keyword>
<evidence type="ECO:0000256" key="39">
    <source>
        <dbReference type="ARBA" id="ARBA00023180"/>
    </source>
</evidence>
<comment type="subcellular location">
    <subcellularLocation>
        <location evidence="2">Host endoplasmic reticulum membrane</location>
        <topology evidence="2">Multi-pass membrane protein</topology>
    </subcellularLocation>
    <subcellularLocation>
        <location evidence="4">Host endoplasmic reticulum membrane</location>
        <topology evidence="4">Peripheral membrane protein</topology>
        <orientation evidence="4">Cytoplasmic side</orientation>
    </subcellularLocation>
    <subcellularLocation>
        <location evidence="43">Host endoplasmic reticulum membrane</location>
        <topology evidence="43">Peripheral membrane protein</topology>
        <orientation evidence="43">Lumenal side</orientation>
    </subcellularLocation>
    <subcellularLocation>
        <location evidence="1">Host nucleus</location>
    </subcellularLocation>
    <subcellularLocation>
        <location evidence="5">Secreted</location>
    </subcellularLocation>
    <subcellularLocation>
        <location evidence="3">Virion membrane</location>
        <topology evidence="3">Multi-pass membrane protein</topology>
    </subcellularLocation>
</comment>
<evidence type="ECO:0000259" key="49">
    <source>
        <dbReference type="PROSITE" id="PS51192"/>
    </source>
</evidence>
<keyword evidence="26" id="KW-0378">Hydrolase</keyword>
<evidence type="ECO:0000256" key="42">
    <source>
        <dbReference type="ARBA" id="ARBA00023296"/>
    </source>
</evidence>
<keyword evidence="7" id="KW-0696">RNA-directed RNA polymerase</keyword>
<dbReference type="GO" id="GO:0003723">
    <property type="term" value="F:RNA binding"/>
    <property type="evidence" value="ECO:0007669"/>
    <property type="project" value="UniProtKB-KW"/>
</dbReference>
<keyword evidence="40" id="KW-1038">Host endoplasmic reticulum</keyword>
<dbReference type="GO" id="GO:0039654">
    <property type="term" value="P:fusion of virus membrane with host endosome membrane"/>
    <property type="evidence" value="ECO:0007669"/>
    <property type="project" value="UniProtKB-KW"/>
</dbReference>
<feature type="transmembrane region" description="Helical" evidence="47">
    <location>
        <begin position="1125"/>
        <end position="1146"/>
    </location>
</feature>
<evidence type="ECO:0000256" key="37">
    <source>
        <dbReference type="ARBA" id="ARBA00023136"/>
    </source>
</evidence>
<evidence type="ECO:0000256" key="33">
    <source>
        <dbReference type="ARBA" id="ARBA00022884"/>
    </source>
</evidence>
<evidence type="ECO:0000256" key="11">
    <source>
        <dbReference type="ARBA" id="ARBA00022553"/>
    </source>
</evidence>
<keyword evidence="39" id="KW-0325">Glycoprotein</keyword>
<evidence type="ECO:0000256" key="6">
    <source>
        <dbReference type="ARBA" id="ARBA00020107"/>
    </source>
</evidence>
<feature type="domain" description="Peptidase S7" evidence="51">
    <location>
        <begin position="1403"/>
        <end position="1582"/>
    </location>
</feature>
<keyword evidence="25" id="KW-0547">Nucleotide-binding</keyword>
<dbReference type="Pfam" id="PF00972">
    <property type="entry name" value="Flavi_NS5"/>
    <property type="match status" value="1"/>
</dbReference>
<dbReference type="Gene3D" id="2.60.98.10">
    <property type="entry name" value="Tick-borne Encephalitis virus Glycoprotein, domain 1"/>
    <property type="match status" value="1"/>
</dbReference>
<evidence type="ECO:0000256" key="1">
    <source>
        <dbReference type="ARBA" id="ARBA00004147"/>
    </source>
</evidence>
<dbReference type="PROSITE" id="PS51591">
    <property type="entry name" value="RNA_CAP01_NS5_MT"/>
    <property type="match status" value="1"/>
</dbReference>
<evidence type="ECO:0000256" key="5">
    <source>
        <dbReference type="ARBA" id="ARBA00004613"/>
    </source>
</evidence>
<evidence type="ECO:0000256" key="25">
    <source>
        <dbReference type="ARBA" id="ARBA00022741"/>
    </source>
</evidence>
<dbReference type="InterPro" id="IPR014001">
    <property type="entry name" value="Helicase_ATP-bd"/>
</dbReference>
<keyword evidence="33" id="KW-0694">RNA-binding</keyword>
<dbReference type="Gene3D" id="3.40.50.300">
    <property type="entry name" value="P-loop containing nucleotide triphosphate hydrolases"/>
    <property type="match status" value="2"/>
</dbReference>
<evidence type="ECO:0000256" key="43">
    <source>
        <dbReference type="ARBA" id="ARBA00023443"/>
    </source>
</evidence>
<keyword evidence="18" id="KW-0507">mRNA processing</keyword>
<evidence type="ECO:0000256" key="4">
    <source>
        <dbReference type="ARBA" id="ARBA00004461"/>
    </source>
</evidence>
<dbReference type="Pfam" id="PF00271">
    <property type="entry name" value="Helicase_C"/>
    <property type="match status" value="1"/>
</dbReference>
<dbReference type="GO" id="GO:0055036">
    <property type="term" value="C:virion membrane"/>
    <property type="evidence" value="ECO:0007669"/>
    <property type="project" value="UniProtKB-SubCell"/>
</dbReference>
<keyword evidence="27" id="KW-1161">Viral attachment to host cell</keyword>
<dbReference type="GO" id="GO:0039694">
    <property type="term" value="P:viral RNA genome replication"/>
    <property type="evidence" value="ECO:0007669"/>
    <property type="project" value="InterPro"/>
</dbReference>
<evidence type="ECO:0000256" key="24">
    <source>
        <dbReference type="ARBA" id="ARBA00022723"/>
    </source>
</evidence>
<keyword evidence="22 47" id="KW-0812">Transmembrane</keyword>
<dbReference type="Pfam" id="PF00948">
    <property type="entry name" value="Flavi_NS1"/>
    <property type="match status" value="1"/>
</dbReference>
<dbReference type="SUPFAM" id="SSF53335">
    <property type="entry name" value="S-adenosyl-L-methionine-dependent methyltransferases"/>
    <property type="match status" value="1"/>
</dbReference>
<evidence type="ECO:0000256" key="44">
    <source>
        <dbReference type="ARBA" id="ARBA00024468"/>
    </source>
</evidence>
<dbReference type="Pfam" id="PF01728">
    <property type="entry name" value="FtsJ"/>
    <property type="match status" value="1"/>
</dbReference>
<dbReference type="GO" id="GO:0046983">
    <property type="term" value="F:protein dimerization activity"/>
    <property type="evidence" value="ECO:0007669"/>
    <property type="project" value="InterPro"/>
</dbReference>
<comment type="catalytic activity">
    <reaction evidence="46">
        <text>ATP + H2O = ADP + phosphate + H(+)</text>
        <dbReference type="Rhea" id="RHEA:13065"/>
        <dbReference type="ChEBI" id="CHEBI:15377"/>
        <dbReference type="ChEBI" id="CHEBI:15378"/>
        <dbReference type="ChEBI" id="CHEBI:30616"/>
        <dbReference type="ChEBI" id="CHEBI:43474"/>
        <dbReference type="ChEBI" id="CHEBI:456216"/>
        <dbReference type="EC" id="3.6.4.13"/>
    </reaction>
</comment>
<keyword evidence="9" id="KW-1170">Fusion of virus membrane with host endosomal membrane</keyword>
<evidence type="ECO:0000256" key="12">
    <source>
        <dbReference type="ARBA" id="ARBA00022561"/>
    </source>
</evidence>
<keyword evidence="10" id="KW-0964">Secreted</keyword>
<dbReference type="InterPro" id="IPR011998">
    <property type="entry name" value="Flavi_Glycoprot_E_cen/dimer"/>
</dbReference>
<dbReference type="Pfam" id="PF00949">
    <property type="entry name" value="Peptidase_S7"/>
    <property type="match status" value="1"/>
</dbReference>
<evidence type="ECO:0000256" key="22">
    <source>
        <dbReference type="ARBA" id="ARBA00022692"/>
    </source>
</evidence>
<feature type="transmembrane region" description="Helical" evidence="47">
    <location>
        <begin position="2111"/>
        <end position="2128"/>
    </location>
</feature>
<dbReference type="InterPro" id="IPR013755">
    <property type="entry name" value="Flav_gly_cen_dom_subdom1"/>
</dbReference>
<dbReference type="InterPro" id="IPR000208">
    <property type="entry name" value="Flavi_RdRp_fingers/palm"/>
</dbReference>
<dbReference type="PROSITE" id="PS51194">
    <property type="entry name" value="HELICASE_CTER"/>
    <property type="match status" value="1"/>
</dbReference>
<dbReference type="InterPro" id="IPR013756">
    <property type="entry name" value="GlyE_cen_dom_subdom2"/>
</dbReference>
<keyword evidence="8" id="KW-1168">Fusion of virus membrane with host membrane</keyword>
<organism evidence="53">
    <name type="scientific">Tabanus rufidens flavivirus</name>
    <dbReference type="NCBI Taxonomy" id="2734903"/>
    <lineage>
        <taxon>Viruses</taxon>
        <taxon>Riboviria</taxon>
        <taxon>Orthornavirae</taxon>
        <taxon>Kitrinoviricota</taxon>
        <taxon>Flasuviricetes</taxon>
        <taxon>Amarillovirales</taxon>
        <taxon>Flaviviridae</taxon>
        <taxon>Orthoflavivirus</taxon>
    </lineage>
</organism>
<accession>A0A7I8AVY6</accession>
<feature type="transmembrane region" description="Helical" evidence="47">
    <location>
        <begin position="2055"/>
        <end position="2077"/>
    </location>
</feature>
<dbReference type="InterPro" id="IPR011492">
    <property type="entry name" value="Flavi_DEAD"/>
</dbReference>
<dbReference type="Gene3D" id="3.30.70.2840">
    <property type="entry name" value="Flavivirus RNA-directed RNA polymerase, thumb domain"/>
    <property type="match status" value="2"/>
</dbReference>
<dbReference type="InterPro" id="IPR046811">
    <property type="entry name" value="Flavi_NS5_thumb"/>
</dbReference>
<dbReference type="PROSITE" id="PS51192">
    <property type="entry name" value="HELICASE_ATP_BIND_1"/>
    <property type="match status" value="1"/>
</dbReference>
<keyword evidence="32" id="KW-1043">Host membrane</keyword>
<evidence type="ECO:0000256" key="32">
    <source>
        <dbReference type="ARBA" id="ARBA00022870"/>
    </source>
</evidence>
<feature type="transmembrane region" description="Helical" evidence="47">
    <location>
        <begin position="2084"/>
        <end position="2105"/>
    </location>
</feature>
<protein>
    <recommendedName>
        <fullName evidence="6">Genome polyprotein</fullName>
    </recommendedName>
</protein>
<evidence type="ECO:0000259" key="51">
    <source>
        <dbReference type="PROSITE" id="PS51528"/>
    </source>
</evidence>
<evidence type="ECO:0000256" key="17">
    <source>
        <dbReference type="ARBA" id="ARBA00022632"/>
    </source>
</evidence>
<dbReference type="GO" id="GO:0046718">
    <property type="term" value="P:symbiont entry into host cell"/>
    <property type="evidence" value="ECO:0007669"/>
    <property type="project" value="UniProtKB-KW"/>
</dbReference>
<evidence type="ECO:0000256" key="47">
    <source>
        <dbReference type="SAM" id="Phobius"/>
    </source>
</evidence>
<dbReference type="Gene3D" id="2.40.10.120">
    <property type="match status" value="1"/>
</dbReference>
<keyword evidence="30" id="KW-0067">ATP-binding</keyword>
<dbReference type="GO" id="GO:0004483">
    <property type="term" value="F:methyltransferase cap1 activity"/>
    <property type="evidence" value="ECO:0007669"/>
    <property type="project" value="InterPro"/>
</dbReference>
<keyword evidence="11" id="KW-0597">Phosphoprotein</keyword>
<evidence type="ECO:0000256" key="15">
    <source>
        <dbReference type="ARBA" id="ARBA00022595"/>
    </source>
</evidence>
<dbReference type="GO" id="GO:0019062">
    <property type="term" value="P:virion attachment to host cell"/>
    <property type="evidence" value="ECO:0007669"/>
    <property type="project" value="UniProtKB-KW"/>
</dbReference>
<feature type="transmembrane region" description="Helical" evidence="47">
    <location>
        <begin position="1175"/>
        <end position="1201"/>
    </location>
</feature>
<dbReference type="Gene3D" id="3.40.50.150">
    <property type="entry name" value="Vaccinia Virus protein VP39"/>
    <property type="match status" value="1"/>
</dbReference>
<feature type="domain" description="MRNA cap 0-1 NS5-type MT" evidence="52">
    <location>
        <begin position="2407"/>
        <end position="2663"/>
    </location>
</feature>
<dbReference type="GO" id="GO:0017111">
    <property type="term" value="F:ribonucleoside triphosphate phosphatase activity"/>
    <property type="evidence" value="ECO:0007669"/>
    <property type="project" value="UniProtKB-EC"/>
</dbReference>
<evidence type="ECO:0000256" key="19">
    <source>
        <dbReference type="ARBA" id="ARBA00022670"/>
    </source>
</evidence>
<evidence type="ECO:0000256" key="36">
    <source>
        <dbReference type="ARBA" id="ARBA00023042"/>
    </source>
</evidence>
<dbReference type="InterPro" id="IPR002877">
    <property type="entry name" value="RNA_MeTrfase_FtsJ_dom"/>
</dbReference>
<keyword evidence="19" id="KW-0645">Protease</keyword>
<sequence length="3313" mass="375448">MSKKDIEKKNSNHVAKHSLENKKNFANARGLSRGHRLSERSREKPVDNGGAYLSTIITLLTTDVLGLLVKIFNEVRRMARDIYWIKRFLRKGNRKSFVTTVSIELLLLTGVLGLHVTLKHFKNGTIQVIPDEQINVTEGFTYPDDSCPKGIRVVKNCPMVLQAIPEVDCWSNKTDFRLTYTRCPNIKREVRSTMVEPVKNLDATIKSIEKRSWHMINNNSILVLCFYVIICVKMKVPIWIIIVVGFLGYKGANGVVIEDYHVFTSDGATMIKVPIHTHEVSTIVGKDAVINIEIAGTKLDRSTGYKRLFQRCDIVGSVSEDTCPGGSNIDMGSLHGDWTDYVCKHDVVSRGWTNGCGLFGTGSVATCLHLSCRDSIDIDILTPGAVSLVLSMHIGSEVFEKEFIHGIPQHIHTVHHGMLTMMCKNELGDYHDTHYLIMEDEKYLRIRESVDSWSGPWKMNGRYHNLESSVAWTTPRSNEISAKSVSFEWAHKLPGDITIGDKGLDRHYALCDVIIDQLTQQKPEECKNFSGKIQTVGEVIDGDRIYGITIQVNSFPCFVPFKCEGCHLTSNGMISTANSSNQFVHVTLTKGKNTFFLGNVSYTEEYATTPIQDGFSKVMKHVKFATRHGAGVLFSTFSPAWFGNFQAIIVGILIMVIGFTFRSMFIVVCGIGLLVFPLVKADFGCGVDFSRQTFSCGTGLFIWNRVGNWDHDMVFSDHDFLVEFVHNKTVEKGGACLVCTDVLECEAYRKLVNYVKLHSYNKNVSYVINTTLSHGRAFAPLNKTIVTVQTATRNYTFLYTRLAQMLDYKAQVNNEVVLYVVTSTAMGDFCKMNITFNFEFRNFVRRIWSSSIEMGLTTSPRRTCPTYLAGAVVKNNLTIHTDGQFWMETVIGDDGYDIRKIQRTESKRCIWPPEMTINPRSIQESELFIPPGMGGPITRANVFKGFKTQTSYPWDLVPQTIERGTCAGTTVEINPECRGRKEAKRSTSADGTIIPRWCCRNCILPPPILKFKEECWYPMEVQPMPNQIFMASETLGDSFSDPVFGALPVGAGFIMGKKEELSGFPILFILYLLALKNRKFKPSTMLIVGWAVVTMLQPVTLNMIFSTAIGIFLNASFALSHWEQLSVYYFVLDGGGPIRMMLFILGSRNGQKFWNLLKLFQGVLLAQVLDQVDFFLVHALNLMVVMASFQAIGGLALQSVLPAICILIGSSEGFMMLGLTLVVTISPFVVLTVRNQITHGTPSMRTTFLVGTQQMVVILLLAGLLVIAATLEQGLHNSLAGMIVILCIVLVALADVATTPTLQLQFHSRLEHQVTMEVMKTGEDLEGFTSRDGIQLVGNKDKDIDRNELLTYGIYIMLIVITASISYYLLVFTGCVIALQKRSIIKCNSFIASFALPKTRKRSKEMFGVREQIHKEHTTTFKRQLENGIYRIMIATIFGTKQKGVGIMKDNVFHTLYHVTAGAPVSIGDDSVLPYYSHTSRDIISYGGNWKFPFKKVDYAQLITIRPNGEMARQSFQPGKIMVDGMEQQYMLIDEPVGTSGSPIIDIDGNVIGLYGLGFNYYGDFGSVIACSDIQLDGQYEQDPNTDDVGGFSDRERKIVDWHPGKGKTWKFIVKFAKQKYLLKERTLILTPTRVVKAEVERALEKAGLQVGKRRADITSKHVTVICHATFYDYWTKNSSTFVKNYVMDEAHFLDPKSIAVRGIMEHEHASRGSSIYFLTATPPGFTGTCDSNYPIEDIPVQLKKESDLINLVSKLEGKTIVFVESAKSGNKLAKQFRNKGAISINRNNFDENYTKIVESKPNLIFSTDISELGANFDVDNVVDVRMCYKPEFLGGAIELVQSPIGHASVNQRRGRVGRWKPGRYFYNDLVDIREEINTMSCWVEAQMLMDQFNGVNGMKEEQVFFESIGLYSLVGEKKHWFFSMITDRTVEIPIWLAWYIAQEPLGHSWMFDGKIELRDIKIKTGKNKGTVVRPIHYDARFFDVDKMENITNYLAKYKRSFVTIPLVQSLLSAITVGGSLTALRNNIDKASALFLNEHVDDVTRVQATEAIDNLMPTLILVGIFLLVVGWKFIGLFRRSKEVVVSRGIDFSYILMLFLLGYMVWVQVAPSIIITMGSIFLVVLPLITREDHHRSYMDENIMKIAIYVGIAVIFIICWELRLMPNITNDILMFNRNFKSRPVTPQEMLSPEVTVPLHSVMAMFVAIMSLYGPVLSSVKVGWLQMYTTAVNTGFKALFGGVNFRGIPWRMFLPAVILSYEIGFVMGTIVVCLAGFVMWIMLLDEKFKFSSRAFKSAESLSNRQPTNDEGIIPDYVNDTIVKNVFHLGVMGIVVLYWFSNPFEMWKMIQCLCFFIVSIRKILWVDNTFTHEGILQASFILASIDDRTRWLGAISAILYMALGSTTLRSMKDETRNSGLIWKSRLNSLGHDTFEIYKSIGVNEMGRGDYVSRGGLKLDEIIAKCEYLPRGIVVDLGCGRGGWSQRVAMEDHVDAVHGFTLGASFLKEKRETPQLFKTFGHNIVNLKEGVDVFRMKPIRANTIMCDIGESDPNPYVEEKRTLRVLDMLEEWLAFNEGAMFCCKILSPYHSSVLRKLEGLQMKYKGRLFRSSHSRNSTMEMYYVSGPLINASQIVYRVLSTLLRRFNLKGAPTEKGNHGPILPLGTKRVAADPSDHDFSKIKSRIDAIKKEHSRTWFVDENHPYRTFKYHGSFATEKRNPGGQAVNGVIKCVMWPWERIYDATKYAMTDVSSFFQQRVLREKVDTKVPKIDRRYAKINRTIMSWLGDLFLKRGMKARILTPEEFVKNLRSDASVGGWSDEIPWETVTEAVNDPVFWDMVEKERKLHLRGDCKLCIYNTMGKKEKKPSFLGMAKGSRTIWFLWLGGRFLEYEALGFLNQDHWVSRENFPCGVGGLGVNYLGYVLKDISTRSKLFIADDVAGWDTRLTRDDLEDEKHFCEKLAASQYHRDLISSVFDMLYMHIVALFPRDHIKYKSETIMDVTSRGDQRGSGQVVTYALNTVTNAKVQLGRLMDDEGIFSPFFNHECKTCGIDGICLDMQKAIEKNIHMWLEKYALEAMKKMAVAGDDVFVGTNSTTLATTITYLNNTGKVRKNIGLHEPSVVSTNWETVEFCSHHYHEIYMTDGRSLIVPCRDQNEVVGRSRIQKGTIPNMAESACLAKAYSQQWALYFFHRRDLRLGHFIINSVVPTHWIPTGRTSWSIHQHFEWMTNEDMLRVWNRVWIYDNPWMKDKTEVTHWGKIPYLHKKQDIICGSLIGEKDRAAWSSEVPNMVHRIRNMVSPTENYSDSYNVMSRYKKDTMM</sequence>
<comment type="catalytic activity">
    <reaction evidence="45">
        <text>a ribonucleoside 5'-triphosphate + H2O = a ribonucleoside 5'-diphosphate + phosphate + H(+)</text>
        <dbReference type="Rhea" id="RHEA:23680"/>
        <dbReference type="ChEBI" id="CHEBI:15377"/>
        <dbReference type="ChEBI" id="CHEBI:15378"/>
        <dbReference type="ChEBI" id="CHEBI:43474"/>
        <dbReference type="ChEBI" id="CHEBI:57930"/>
        <dbReference type="ChEBI" id="CHEBI:61557"/>
        <dbReference type="EC" id="3.6.1.15"/>
    </reaction>
</comment>
<evidence type="ECO:0000256" key="3">
    <source>
        <dbReference type="ARBA" id="ARBA00004385"/>
    </source>
</evidence>
<feature type="transmembrane region" description="Helical" evidence="47">
    <location>
        <begin position="1278"/>
        <end position="1297"/>
    </location>
</feature>
<keyword evidence="34" id="KW-0693">Viral RNA replication</keyword>
<comment type="catalytic activity">
    <reaction evidence="44">
        <text>Selective hydrolysis of -Xaa-Xaa-|-Yaa- bonds in which each of the Xaa can be either Arg or Lys and Yaa can be either Ser or Ala.</text>
        <dbReference type="EC" id="3.4.21.91"/>
    </reaction>
</comment>
<evidence type="ECO:0000256" key="16">
    <source>
        <dbReference type="ARBA" id="ARBA00022603"/>
    </source>
</evidence>
<evidence type="ECO:0000256" key="20">
    <source>
        <dbReference type="ARBA" id="ARBA00022679"/>
    </source>
</evidence>
<evidence type="ECO:0000256" key="21">
    <source>
        <dbReference type="ARBA" id="ARBA00022691"/>
    </source>
</evidence>
<feature type="domain" description="RdRp catalytic" evidence="48">
    <location>
        <begin position="2926"/>
        <end position="3094"/>
    </location>
</feature>
<dbReference type="GO" id="GO:0006508">
    <property type="term" value="P:proteolysis"/>
    <property type="evidence" value="ECO:0007669"/>
    <property type="project" value="UniProtKB-KW"/>
</dbReference>
<evidence type="ECO:0000256" key="35">
    <source>
        <dbReference type="ARBA" id="ARBA00022989"/>
    </source>
</evidence>
<dbReference type="SUPFAM" id="SSF56672">
    <property type="entry name" value="DNA/RNA polymerases"/>
    <property type="match status" value="1"/>
</dbReference>
<dbReference type="Pfam" id="PF20483">
    <property type="entry name" value="Flavi_NS5_thumb"/>
    <property type="match status" value="1"/>
</dbReference>
<dbReference type="InterPro" id="IPR009003">
    <property type="entry name" value="Peptidase_S1_PA"/>
</dbReference>
<evidence type="ECO:0000256" key="9">
    <source>
        <dbReference type="ARBA" id="ARBA00022510"/>
    </source>
</evidence>
<evidence type="ECO:0000256" key="27">
    <source>
        <dbReference type="ARBA" id="ARBA00022804"/>
    </source>
</evidence>
<feature type="transmembrane region" description="Helical" evidence="47">
    <location>
        <begin position="2192"/>
        <end position="2210"/>
    </location>
</feature>
<evidence type="ECO:0000256" key="10">
    <source>
        <dbReference type="ARBA" id="ARBA00022525"/>
    </source>
</evidence>
<keyword evidence="38" id="KW-1015">Disulfide bond</keyword>
<dbReference type="InterPro" id="IPR001157">
    <property type="entry name" value="Flavi_NS1"/>
</dbReference>
<reference evidence="53" key="1">
    <citation type="journal article" date="2021" name="J. Med.">
        <title>Discovery of a Novel Flavivirus (Flaviviridae) From the Horse Fly, Tabanus rufidens (Diptera: Tabanidae): The Possible Coevolutionary Relationships Between the Classical Insect-Specific Flaviviruses and Host Dipteran Insects.</title>
        <authorList>
            <person name="Kobayashi D."/>
            <person name="Watanabe M."/>
            <person name="Faizah A.N."/>
            <person name="Amoa-Bosompem M."/>
            <person name="Higa Y."/>
            <person name="Tsuda Y."/>
            <person name="Sawabe K."/>
            <person name="Isawa H."/>
        </authorList>
    </citation>
    <scope>NUCLEOTIDE SEQUENCE</scope>
    <source>
        <strain evidence="53">18HF18</strain>
    </source>
</reference>
<evidence type="ECO:0000256" key="40">
    <source>
        <dbReference type="ARBA" id="ARBA00023184"/>
    </source>
</evidence>
<dbReference type="InterPro" id="IPR038055">
    <property type="entry name" value="Glycoprot_E_dimer_dom"/>
</dbReference>